<comment type="caution">
    <text evidence="1">The sequence shown here is derived from an EMBL/GenBank/DDBJ whole genome shotgun (WGS) entry which is preliminary data.</text>
</comment>
<dbReference type="RefSeq" id="WP_323979161.1">
    <property type="nucleotide sequence ID" value="NZ_JAYKBV010000005.1"/>
</dbReference>
<organism evidence="1 2">
    <name type="scientific">Capnocytophaga gingivalis</name>
    <dbReference type="NCBI Taxonomy" id="1017"/>
    <lineage>
        <taxon>Bacteria</taxon>
        <taxon>Pseudomonadati</taxon>
        <taxon>Bacteroidota</taxon>
        <taxon>Flavobacteriia</taxon>
        <taxon>Flavobacteriales</taxon>
        <taxon>Flavobacteriaceae</taxon>
        <taxon>Capnocytophaga</taxon>
    </lineage>
</organism>
<gene>
    <name evidence="1" type="ORF">VJJ49_04935</name>
</gene>
<dbReference type="Proteomes" id="UP001324270">
    <property type="component" value="Unassembled WGS sequence"/>
</dbReference>
<name>A0ABU5Y7W9_9FLAO</name>
<dbReference type="EMBL" id="JAYKBV010000005">
    <property type="protein sequence ID" value="MEB3040039.1"/>
    <property type="molecule type" value="Genomic_DNA"/>
</dbReference>
<evidence type="ECO:0000313" key="1">
    <source>
        <dbReference type="EMBL" id="MEB3040039.1"/>
    </source>
</evidence>
<proteinExistence type="predicted"/>
<protein>
    <submittedName>
        <fullName evidence="1">Uncharacterized protein</fullName>
    </submittedName>
</protein>
<accession>A0ABU5Y7W9</accession>
<reference evidence="1 2" key="1">
    <citation type="submission" date="2023-12" db="EMBL/GenBank/DDBJ databases">
        <title>Genomic sequences of Capnocytophaga and Parvimonas strains.</title>
        <authorList>
            <person name="Watt R.M."/>
            <person name="Wang M."/>
            <person name="Yang T."/>
            <person name="Tong W.M."/>
        </authorList>
    </citation>
    <scope>NUCLEOTIDE SEQUENCE [LARGE SCALE GENOMIC DNA]</scope>
    <source>
        <strain evidence="1 2">CCUG 13156</strain>
    </source>
</reference>
<evidence type="ECO:0000313" key="2">
    <source>
        <dbReference type="Proteomes" id="UP001324270"/>
    </source>
</evidence>
<keyword evidence="2" id="KW-1185">Reference proteome</keyword>
<sequence>MPVKYNVVERKNLLDRTVAPKFYASAKADGEISLKSLAKEIV</sequence>